<sequence>MDDLWVPFSAVESLPLPPDPEAAVAYGWALNAIHAAGTVIPFRYGSAAPDALLCSPRSCGRGRTGSGPPSGGSTGSPK</sequence>
<evidence type="ECO:0000256" key="1">
    <source>
        <dbReference type="SAM" id="MobiDB-lite"/>
    </source>
</evidence>
<dbReference type="RefSeq" id="WP_171475852.1">
    <property type="nucleotide sequence ID" value="NZ_CP053452.2"/>
</dbReference>
<dbReference type="Proteomes" id="UP000503447">
    <property type="component" value="Chromosome"/>
</dbReference>
<evidence type="ECO:0000313" key="2">
    <source>
        <dbReference type="EMBL" id="QJX01273.1"/>
    </source>
</evidence>
<dbReference type="AlphaFoldDB" id="A0A6M5Z7R0"/>
<name>A0A6M5Z7R0_9BACT</name>
<proteinExistence type="predicted"/>
<keyword evidence="3" id="KW-1185">Reference proteome</keyword>
<protein>
    <submittedName>
        <fullName evidence="2">Uncharacterized protein</fullName>
    </submittedName>
</protein>
<feature type="region of interest" description="Disordered" evidence="1">
    <location>
        <begin position="57"/>
        <end position="78"/>
    </location>
</feature>
<organism evidence="2 3">
    <name type="scientific">Frigoriglobus tundricola</name>
    <dbReference type="NCBI Taxonomy" id="2774151"/>
    <lineage>
        <taxon>Bacteria</taxon>
        <taxon>Pseudomonadati</taxon>
        <taxon>Planctomycetota</taxon>
        <taxon>Planctomycetia</taxon>
        <taxon>Gemmatales</taxon>
        <taxon>Gemmataceae</taxon>
        <taxon>Frigoriglobus</taxon>
    </lineage>
</organism>
<dbReference type="KEGG" id="ftj:FTUN_8915"/>
<feature type="compositionally biased region" description="Gly residues" evidence="1">
    <location>
        <begin position="62"/>
        <end position="78"/>
    </location>
</feature>
<gene>
    <name evidence="2" type="ORF">FTUN_8915</name>
</gene>
<accession>A0A6M5Z7R0</accession>
<evidence type="ECO:0000313" key="3">
    <source>
        <dbReference type="Proteomes" id="UP000503447"/>
    </source>
</evidence>
<dbReference type="EMBL" id="CP053452">
    <property type="protein sequence ID" value="QJX01273.1"/>
    <property type="molecule type" value="Genomic_DNA"/>
</dbReference>
<reference evidence="3" key="1">
    <citation type="submission" date="2020-05" db="EMBL/GenBank/DDBJ databases">
        <title>Frigoriglobus tundricola gen. nov., sp. nov., a psychrotolerant cellulolytic planctomycete of the family Gemmataceae with two divergent copies of 16S rRNA gene.</title>
        <authorList>
            <person name="Kulichevskaya I.S."/>
            <person name="Ivanova A.A."/>
            <person name="Naumoff D.G."/>
            <person name="Beletsky A.V."/>
            <person name="Rijpstra W.I.C."/>
            <person name="Sinninghe Damste J.S."/>
            <person name="Mardanov A.V."/>
            <person name="Ravin N.V."/>
            <person name="Dedysh S.N."/>
        </authorList>
    </citation>
    <scope>NUCLEOTIDE SEQUENCE [LARGE SCALE GENOMIC DNA]</scope>
    <source>
        <strain evidence="3">PL17</strain>
    </source>
</reference>